<keyword evidence="7" id="KW-1185">Reference proteome</keyword>
<accession>A0A4Q7KJ31</accession>
<name>A0A4Q7KJ31_9PSEU</name>
<dbReference type="Pfam" id="PF04879">
    <property type="entry name" value="Molybdop_Fe4S4"/>
    <property type="match status" value="1"/>
</dbReference>
<dbReference type="GO" id="GO:0051536">
    <property type="term" value="F:iron-sulfur cluster binding"/>
    <property type="evidence" value="ECO:0007669"/>
    <property type="project" value="UniProtKB-KW"/>
</dbReference>
<dbReference type="PROSITE" id="PS51669">
    <property type="entry name" value="4FE4S_MOW_BIS_MGD"/>
    <property type="match status" value="1"/>
</dbReference>
<dbReference type="OrthoDB" id="7376058at2"/>
<dbReference type="InterPro" id="IPR006657">
    <property type="entry name" value="MoPterin_dinucl-bd_dom"/>
</dbReference>
<evidence type="ECO:0000313" key="7">
    <source>
        <dbReference type="Proteomes" id="UP000294257"/>
    </source>
</evidence>
<feature type="domain" description="4Fe-4S Mo/W bis-MGD-type" evidence="5">
    <location>
        <begin position="3"/>
        <end position="59"/>
    </location>
</feature>
<dbReference type="SUPFAM" id="SSF53706">
    <property type="entry name" value="Formate dehydrogenase/DMSO reductase, domains 1-3"/>
    <property type="match status" value="1"/>
</dbReference>
<evidence type="ECO:0000313" key="6">
    <source>
        <dbReference type="EMBL" id="RZS33856.1"/>
    </source>
</evidence>
<dbReference type="Gene3D" id="3.40.228.10">
    <property type="entry name" value="Dimethylsulfoxide Reductase, domain 2"/>
    <property type="match status" value="1"/>
</dbReference>
<dbReference type="Gene3D" id="2.20.25.90">
    <property type="entry name" value="ADC-like domains"/>
    <property type="match status" value="1"/>
</dbReference>
<dbReference type="RefSeq" id="WP_130347062.1">
    <property type="nucleotide sequence ID" value="NZ_SGWQ01000010.1"/>
</dbReference>
<dbReference type="PANTHER" id="PTHR43742:SF6">
    <property type="entry name" value="OXIDOREDUCTASE YYAE-RELATED"/>
    <property type="match status" value="1"/>
</dbReference>
<dbReference type="Proteomes" id="UP000294257">
    <property type="component" value="Unassembled WGS sequence"/>
</dbReference>
<dbReference type="Pfam" id="PF01568">
    <property type="entry name" value="Molydop_binding"/>
    <property type="match status" value="1"/>
</dbReference>
<sequence length="706" mass="76704">MAPTTKYGTCNLCEAMCGLEITVSGTDVVSIRGDAADPLSRGHICPKAVALGDLYGDSDRLRKPVRRTADGWVEIGWDEAFDEVAERLAETRKEHGANAVAAYLGNPNVHSLGAMTHGVGLFLKSLGTRNRFSATSVDQLPHQFVAMLMYGHQFLLPIPDIDRTEYLLVLGANPMASNGSLMTVPDFAKRRKELRDRGGRMVVFDPRRTETAKIADEHHFVRPGTDAVLLLAMLHTIFDEGLVSSASYVDGLAEVRAAVADFTPDRAASVTGVPAGDIRRIAREFATAPAAACYGRVGLSTQRFGGVAQWAVQLMNIVTGNLDRPGGTMLTTPAVDIVGRGVIGKGHFDVWRSRVRGLPEFAGELPVAALAEEISTPGKGRISALVTVAGNPVASTPDGVALDKALGELDFMVAVDFYVNETTRHADIILPPTSALERDHYDLVFHALAVRDTAKFSPAVFAKPEGTKHEWEIFTEVTRRYRRRVPARKLAKRLSEAFLMRVSPTRVVDLALRAGSPRLSLRTLRRNPHGVDLGALRPRLPKRLYTKDKRVHAAPAELLADLARVRTELFDGRRQDGELRLIGRRHVRDNNSWMHNSARLTKGRPRHQLLIHPDDLAERGLTDGQTVVVASRVGKVEVEALATTDVMPGVVSLPHGFGHGRRGGVRMAVATELDGVSINDLTDPEYLDTLTGTSALNGVPVSVTGA</sequence>
<dbReference type="Gene3D" id="3.40.50.740">
    <property type="match status" value="1"/>
</dbReference>
<evidence type="ECO:0000256" key="3">
    <source>
        <dbReference type="ARBA" id="ARBA00023004"/>
    </source>
</evidence>
<keyword evidence="3" id="KW-0408">Iron</keyword>
<dbReference type="GO" id="GO:0046872">
    <property type="term" value="F:metal ion binding"/>
    <property type="evidence" value="ECO:0007669"/>
    <property type="project" value="UniProtKB-KW"/>
</dbReference>
<proteinExistence type="inferred from homology"/>
<keyword evidence="2" id="KW-0479">Metal-binding</keyword>
<dbReference type="GO" id="GO:0043546">
    <property type="term" value="F:molybdopterin cofactor binding"/>
    <property type="evidence" value="ECO:0007669"/>
    <property type="project" value="InterPro"/>
</dbReference>
<dbReference type="CDD" id="cd02762">
    <property type="entry name" value="MopB_1"/>
    <property type="match status" value="1"/>
</dbReference>
<protein>
    <submittedName>
        <fullName evidence="6">Anaerobic selenocysteine-containing dehydrogenase</fullName>
    </submittedName>
</protein>
<dbReference type="AlphaFoldDB" id="A0A4Q7KJ31"/>
<gene>
    <name evidence="6" type="ORF">EV193_1106</name>
</gene>
<dbReference type="PANTHER" id="PTHR43742">
    <property type="entry name" value="TRIMETHYLAMINE-N-OXIDE REDUCTASE"/>
    <property type="match status" value="1"/>
</dbReference>
<evidence type="ECO:0000256" key="1">
    <source>
        <dbReference type="ARBA" id="ARBA00010312"/>
    </source>
</evidence>
<dbReference type="SMART" id="SM00926">
    <property type="entry name" value="Molybdop_Fe4S4"/>
    <property type="match status" value="1"/>
</dbReference>
<comment type="similarity">
    <text evidence="1">Belongs to the prokaryotic molybdopterin-containing oxidoreductase family.</text>
</comment>
<dbReference type="InterPro" id="IPR006963">
    <property type="entry name" value="Mopterin_OxRdtase_4Fe-4S_dom"/>
</dbReference>
<comment type="caution">
    <text evidence="6">The sequence shown here is derived from an EMBL/GenBank/DDBJ whole genome shotgun (WGS) entry which is preliminary data.</text>
</comment>
<organism evidence="6 7">
    <name type="scientific">Herbihabitans rhizosphaerae</name>
    <dbReference type="NCBI Taxonomy" id="1872711"/>
    <lineage>
        <taxon>Bacteria</taxon>
        <taxon>Bacillati</taxon>
        <taxon>Actinomycetota</taxon>
        <taxon>Actinomycetes</taxon>
        <taxon>Pseudonocardiales</taxon>
        <taxon>Pseudonocardiaceae</taxon>
        <taxon>Herbihabitans</taxon>
    </lineage>
</organism>
<evidence type="ECO:0000256" key="2">
    <source>
        <dbReference type="ARBA" id="ARBA00022723"/>
    </source>
</evidence>
<evidence type="ECO:0000259" key="5">
    <source>
        <dbReference type="PROSITE" id="PS51669"/>
    </source>
</evidence>
<dbReference type="InterPro" id="IPR050612">
    <property type="entry name" value="Prok_Mopterin_Oxidored"/>
</dbReference>
<reference evidence="6 7" key="1">
    <citation type="submission" date="2019-02" db="EMBL/GenBank/DDBJ databases">
        <title>Genomic Encyclopedia of Type Strains, Phase IV (KMG-IV): sequencing the most valuable type-strain genomes for metagenomic binning, comparative biology and taxonomic classification.</title>
        <authorList>
            <person name="Goeker M."/>
        </authorList>
    </citation>
    <scope>NUCLEOTIDE SEQUENCE [LARGE SCALE GENOMIC DNA]</scope>
    <source>
        <strain evidence="6 7">DSM 101727</strain>
    </source>
</reference>
<keyword evidence="4" id="KW-0411">Iron-sulfur</keyword>
<dbReference type="EMBL" id="SGWQ01000010">
    <property type="protein sequence ID" value="RZS33856.1"/>
    <property type="molecule type" value="Genomic_DNA"/>
</dbReference>
<dbReference type="InterPro" id="IPR006656">
    <property type="entry name" value="Mopterin_OxRdtase"/>
</dbReference>
<dbReference type="GO" id="GO:0016491">
    <property type="term" value="F:oxidoreductase activity"/>
    <property type="evidence" value="ECO:0007669"/>
    <property type="project" value="InterPro"/>
</dbReference>
<dbReference type="Pfam" id="PF00384">
    <property type="entry name" value="Molybdopterin"/>
    <property type="match status" value="1"/>
</dbReference>
<dbReference type="Gene3D" id="2.40.40.20">
    <property type="match status" value="1"/>
</dbReference>
<evidence type="ECO:0000256" key="4">
    <source>
        <dbReference type="ARBA" id="ARBA00023014"/>
    </source>
</evidence>